<evidence type="ECO:0000256" key="1">
    <source>
        <dbReference type="SAM" id="MobiDB-lite"/>
    </source>
</evidence>
<dbReference type="EMBL" id="BMJQ01000015">
    <property type="protein sequence ID" value="GGF37663.1"/>
    <property type="molecule type" value="Genomic_DNA"/>
</dbReference>
<sequence>MERPPHMAGPSSTSKDSPTQQAITPAAKPGVALPPGLKGGIETLSGVSMADVTVHYNSPLPAALNAHAFARGTEIHVAPGQERHLAHEAWHIVQQKQGAIKPRLHANSDADLSKEADVMGAKAVTLGDRL</sequence>
<organism evidence="3 4">
    <name type="scientific">Aliidongia dinghuensis</name>
    <dbReference type="NCBI Taxonomy" id="1867774"/>
    <lineage>
        <taxon>Bacteria</taxon>
        <taxon>Pseudomonadati</taxon>
        <taxon>Pseudomonadota</taxon>
        <taxon>Alphaproteobacteria</taxon>
        <taxon>Rhodospirillales</taxon>
        <taxon>Dongiaceae</taxon>
        <taxon>Aliidongia</taxon>
    </lineage>
</organism>
<reference evidence="3" key="1">
    <citation type="journal article" date="2014" name="Int. J. Syst. Evol. Microbiol.">
        <title>Complete genome sequence of Corynebacterium casei LMG S-19264T (=DSM 44701T), isolated from a smear-ripened cheese.</title>
        <authorList>
            <consortium name="US DOE Joint Genome Institute (JGI-PGF)"/>
            <person name="Walter F."/>
            <person name="Albersmeier A."/>
            <person name="Kalinowski J."/>
            <person name="Ruckert C."/>
        </authorList>
    </citation>
    <scope>NUCLEOTIDE SEQUENCE</scope>
    <source>
        <strain evidence="3">CGMCC 1.15725</strain>
    </source>
</reference>
<evidence type="ECO:0000259" key="2">
    <source>
        <dbReference type="Pfam" id="PF13699"/>
    </source>
</evidence>
<protein>
    <recommendedName>
        <fullName evidence="2">eCIS core domain-containing protein</fullName>
    </recommendedName>
</protein>
<dbReference type="Pfam" id="PF13699">
    <property type="entry name" value="eCIS_core"/>
    <property type="match status" value="1"/>
</dbReference>
<feature type="compositionally biased region" description="Polar residues" evidence="1">
    <location>
        <begin position="10"/>
        <end position="23"/>
    </location>
</feature>
<dbReference type="Proteomes" id="UP000646365">
    <property type="component" value="Unassembled WGS sequence"/>
</dbReference>
<proteinExistence type="predicted"/>
<feature type="region of interest" description="Disordered" evidence="1">
    <location>
        <begin position="1"/>
        <end position="35"/>
    </location>
</feature>
<feature type="domain" description="eCIS core" evidence="2">
    <location>
        <begin position="33"/>
        <end position="98"/>
    </location>
</feature>
<evidence type="ECO:0000313" key="4">
    <source>
        <dbReference type="Proteomes" id="UP000646365"/>
    </source>
</evidence>
<gene>
    <name evidence="3" type="ORF">GCM10011611_50180</name>
</gene>
<dbReference type="InterPro" id="IPR025295">
    <property type="entry name" value="eCIS_core_dom"/>
</dbReference>
<dbReference type="AlphaFoldDB" id="A0A8J2YXS8"/>
<accession>A0A8J2YXS8</accession>
<keyword evidence="4" id="KW-1185">Reference proteome</keyword>
<reference evidence="3" key="2">
    <citation type="submission" date="2020-09" db="EMBL/GenBank/DDBJ databases">
        <authorList>
            <person name="Sun Q."/>
            <person name="Zhou Y."/>
        </authorList>
    </citation>
    <scope>NUCLEOTIDE SEQUENCE</scope>
    <source>
        <strain evidence="3">CGMCC 1.15725</strain>
    </source>
</reference>
<evidence type="ECO:0000313" key="3">
    <source>
        <dbReference type="EMBL" id="GGF37663.1"/>
    </source>
</evidence>
<name>A0A8J2YXS8_9PROT</name>
<comment type="caution">
    <text evidence="3">The sequence shown here is derived from an EMBL/GenBank/DDBJ whole genome shotgun (WGS) entry which is preliminary data.</text>
</comment>